<accession>A0A3D9Z1I9</accession>
<feature type="transmembrane region" description="Helical" evidence="1">
    <location>
        <begin position="167"/>
        <end position="192"/>
    </location>
</feature>
<dbReference type="RefSeq" id="WP_115834862.1">
    <property type="nucleotide sequence ID" value="NZ_CP025086.1"/>
</dbReference>
<dbReference type="PANTHER" id="PTHR37422:SF23">
    <property type="entry name" value="TEICHURONIC ACID BIOSYNTHESIS PROTEIN TUAE"/>
    <property type="match status" value="1"/>
</dbReference>
<proteinExistence type="predicted"/>
<keyword evidence="1" id="KW-0812">Transmembrane</keyword>
<dbReference type="EMBL" id="QUMO01000001">
    <property type="protein sequence ID" value="REF89044.1"/>
    <property type="molecule type" value="Genomic_DNA"/>
</dbReference>
<feature type="transmembrane region" description="Helical" evidence="1">
    <location>
        <begin position="310"/>
        <end position="333"/>
    </location>
</feature>
<gene>
    <name evidence="2" type="ORF">DES32_0258</name>
</gene>
<evidence type="ECO:0000256" key="1">
    <source>
        <dbReference type="SAM" id="Phobius"/>
    </source>
</evidence>
<feature type="transmembrane region" description="Helical" evidence="1">
    <location>
        <begin position="368"/>
        <end position="385"/>
    </location>
</feature>
<evidence type="ECO:0008006" key="4">
    <source>
        <dbReference type="Google" id="ProtNLM"/>
    </source>
</evidence>
<feature type="transmembrane region" description="Helical" evidence="1">
    <location>
        <begin position="76"/>
        <end position="93"/>
    </location>
</feature>
<organism evidence="2 3">
    <name type="scientific">Methylovirgula ligni</name>
    <dbReference type="NCBI Taxonomy" id="569860"/>
    <lineage>
        <taxon>Bacteria</taxon>
        <taxon>Pseudomonadati</taxon>
        <taxon>Pseudomonadota</taxon>
        <taxon>Alphaproteobacteria</taxon>
        <taxon>Hyphomicrobiales</taxon>
        <taxon>Beijerinckiaceae</taxon>
        <taxon>Methylovirgula</taxon>
    </lineage>
</organism>
<feature type="transmembrane region" description="Helical" evidence="1">
    <location>
        <begin position="340"/>
        <end position="356"/>
    </location>
</feature>
<dbReference type="OrthoDB" id="8209292at2"/>
<feature type="transmembrane region" description="Helical" evidence="1">
    <location>
        <begin position="24"/>
        <end position="44"/>
    </location>
</feature>
<keyword evidence="3" id="KW-1185">Reference proteome</keyword>
<evidence type="ECO:0000313" key="3">
    <source>
        <dbReference type="Proteomes" id="UP000256900"/>
    </source>
</evidence>
<evidence type="ECO:0000313" key="2">
    <source>
        <dbReference type="EMBL" id="REF89044.1"/>
    </source>
</evidence>
<comment type="caution">
    <text evidence="2">The sequence shown here is derived from an EMBL/GenBank/DDBJ whole genome shotgun (WGS) entry which is preliminary data.</text>
</comment>
<feature type="transmembrane region" description="Helical" evidence="1">
    <location>
        <begin position="230"/>
        <end position="248"/>
    </location>
</feature>
<dbReference type="Proteomes" id="UP000256900">
    <property type="component" value="Unassembled WGS sequence"/>
</dbReference>
<name>A0A3D9Z1I9_9HYPH</name>
<dbReference type="PANTHER" id="PTHR37422">
    <property type="entry name" value="TEICHURONIC ACID BIOSYNTHESIS PROTEIN TUAE"/>
    <property type="match status" value="1"/>
</dbReference>
<reference evidence="2 3" key="1">
    <citation type="submission" date="2018-08" db="EMBL/GenBank/DDBJ databases">
        <title>Genomic Encyclopedia of Type Strains, Phase IV (KMG-IV): sequencing the most valuable type-strain genomes for metagenomic binning, comparative biology and taxonomic classification.</title>
        <authorList>
            <person name="Goeker M."/>
        </authorList>
    </citation>
    <scope>NUCLEOTIDE SEQUENCE [LARGE SCALE GENOMIC DNA]</scope>
    <source>
        <strain evidence="2 3">BW863</strain>
    </source>
</reference>
<feature type="transmembrane region" description="Helical" evidence="1">
    <location>
        <begin position="127"/>
        <end position="146"/>
    </location>
</feature>
<dbReference type="AlphaFoldDB" id="A0A3D9Z1I9"/>
<keyword evidence="1" id="KW-0472">Membrane</keyword>
<keyword evidence="1" id="KW-1133">Transmembrane helix</keyword>
<dbReference type="InterPro" id="IPR051533">
    <property type="entry name" value="WaaL-like"/>
</dbReference>
<feature type="transmembrane region" description="Helical" evidence="1">
    <location>
        <begin position="198"/>
        <end position="218"/>
    </location>
</feature>
<protein>
    <recommendedName>
        <fullName evidence="4">O-antigen ligase-like membrane protein</fullName>
    </recommendedName>
</protein>
<sequence>MLAPSPESAAEEKTQRYDVLDPPVAVALIFGAIDSLVPFSYIFNIYPYINYWHAATLAVKLLICCIYYKYISISRIAVLSALVLTSIILISSVPSGSQFADYAKIFGFVTHVFITLTMIRRDNLPKYMLASVGVMFASTLIYLVAAKTGHIDTTFGRYSYFHHTHPNLGSEIIAMSIVLAACVLGWVPFLIVTLPSLYAIYLMEGRAALVVALITIGAKLVYDEWRNKKRLALILGGLAGAGVLALLVSDKAGTLLNSAFLLHDKYRGIGSGFVGRDQLWNVAWHWFMASPIIGNGAGFFDRYGVEIHNFFLFGLSEFGILSLLIYGMIFYLFYELYRTNRKWFFCFLGIPVFWMFNDRFFNINPYPFLLYVVLFAHANTAGMGLKSLLVPVKARPPAGPAE</sequence>